<reference evidence="1 2" key="1">
    <citation type="journal article" date="2015" name="Genome Announc.">
        <title>Expanding the biotechnology potential of lactobacilli through comparative genomics of 213 strains and associated genera.</title>
        <authorList>
            <person name="Sun Z."/>
            <person name="Harris H.M."/>
            <person name="McCann A."/>
            <person name="Guo C."/>
            <person name="Argimon S."/>
            <person name="Zhang W."/>
            <person name="Yang X."/>
            <person name="Jeffery I.B."/>
            <person name="Cooney J.C."/>
            <person name="Kagawa T.F."/>
            <person name="Liu W."/>
            <person name="Song Y."/>
            <person name="Salvetti E."/>
            <person name="Wrobel A."/>
            <person name="Rasinkangas P."/>
            <person name="Parkhill J."/>
            <person name="Rea M.C."/>
            <person name="O'Sullivan O."/>
            <person name="Ritari J."/>
            <person name="Douillard F.P."/>
            <person name="Paul Ross R."/>
            <person name="Yang R."/>
            <person name="Briner A.E."/>
            <person name="Felis G.E."/>
            <person name="de Vos W.M."/>
            <person name="Barrangou R."/>
            <person name="Klaenhammer T.R."/>
            <person name="Caufield P.W."/>
            <person name="Cui Y."/>
            <person name="Zhang H."/>
            <person name="O'Toole P.W."/>
        </authorList>
    </citation>
    <scope>NUCLEOTIDE SEQUENCE [LARGE SCALE GENOMIC DNA]</scope>
    <source>
        <strain evidence="1 2">DSM 5707</strain>
    </source>
</reference>
<sequence length="233" mass="27113">MHGDILHIDDLVESHIQKQAKSVDIHWRNVDALVAIQGSRIRTAILDCKLGIIGVQETPIRLLKQMLNQYPVLSYRKLKLINGYLEINEYKPFVYGGVGFAPLKATKGKNSSWISTTNIQDHAEMDHTDTMHISFDNCSSPIEVKISEYFLKKRKRAVSQVQRFHDAMHAQYEVASTEEYQNAYTHYKYGMFPEDPMAFELYALKETIRKTLEMLDYTYTDEMLLELMRKHMS</sequence>
<proteinExistence type="predicted"/>
<comment type="caution">
    <text evidence="1">The sequence shown here is derived from an EMBL/GenBank/DDBJ whole genome shotgun (WGS) entry which is preliminary data.</text>
</comment>
<gene>
    <name evidence="1" type="ORF">FC51_GL002138</name>
</gene>
<dbReference type="Pfam" id="PF06338">
    <property type="entry name" value="ComK"/>
    <property type="match status" value="1"/>
</dbReference>
<organism evidence="1 2">
    <name type="scientific">Lentilactobacillus parabuchneri DSM 5707 = NBRC 107865</name>
    <dbReference type="NCBI Taxonomy" id="1423784"/>
    <lineage>
        <taxon>Bacteria</taxon>
        <taxon>Bacillati</taxon>
        <taxon>Bacillota</taxon>
        <taxon>Bacilli</taxon>
        <taxon>Lactobacillales</taxon>
        <taxon>Lactobacillaceae</taxon>
        <taxon>Lentilactobacillus</taxon>
    </lineage>
</organism>
<dbReference type="EMBL" id="AZGK01000006">
    <property type="protein sequence ID" value="KRM46560.1"/>
    <property type="molecule type" value="Genomic_DNA"/>
</dbReference>
<dbReference type="AlphaFoldDB" id="A0A0R1YVH8"/>
<dbReference type="Proteomes" id="UP000051957">
    <property type="component" value="Unassembled WGS sequence"/>
</dbReference>
<dbReference type="PATRIC" id="fig|1423784.4.peg.2181"/>
<accession>A0A0R1YVH8</accession>
<dbReference type="InterPro" id="IPR010461">
    <property type="entry name" value="ComK"/>
</dbReference>
<evidence type="ECO:0000313" key="2">
    <source>
        <dbReference type="Proteomes" id="UP000051957"/>
    </source>
</evidence>
<protein>
    <submittedName>
        <fullName evidence="1">Uncharacterized protein</fullName>
    </submittedName>
</protein>
<name>A0A0R1YVH8_9LACO</name>
<evidence type="ECO:0000313" key="1">
    <source>
        <dbReference type="EMBL" id="KRM46560.1"/>
    </source>
</evidence>